<feature type="transmembrane region" description="Helical" evidence="6">
    <location>
        <begin position="407"/>
        <end position="425"/>
    </location>
</feature>
<feature type="region of interest" description="Disordered" evidence="5">
    <location>
        <begin position="219"/>
        <end position="245"/>
    </location>
</feature>
<feature type="transmembrane region" description="Helical" evidence="6">
    <location>
        <begin position="598"/>
        <end position="619"/>
    </location>
</feature>
<dbReference type="InterPro" id="IPR024371">
    <property type="entry name" value="AcetylCoA_trans_1-like"/>
</dbReference>
<dbReference type="InterPro" id="IPR004752">
    <property type="entry name" value="AmpG_permease/AT-1"/>
</dbReference>
<organism evidence="7 8">
    <name type="scientific">Nesidiocoris tenuis</name>
    <dbReference type="NCBI Taxonomy" id="355587"/>
    <lineage>
        <taxon>Eukaryota</taxon>
        <taxon>Metazoa</taxon>
        <taxon>Ecdysozoa</taxon>
        <taxon>Arthropoda</taxon>
        <taxon>Hexapoda</taxon>
        <taxon>Insecta</taxon>
        <taxon>Pterygota</taxon>
        <taxon>Neoptera</taxon>
        <taxon>Paraneoptera</taxon>
        <taxon>Hemiptera</taxon>
        <taxon>Heteroptera</taxon>
        <taxon>Panheteroptera</taxon>
        <taxon>Cimicomorpha</taxon>
        <taxon>Miridae</taxon>
        <taxon>Dicyphina</taxon>
        <taxon>Nesidiocoris</taxon>
    </lineage>
</organism>
<evidence type="ECO:0000256" key="6">
    <source>
        <dbReference type="SAM" id="Phobius"/>
    </source>
</evidence>
<dbReference type="Gene3D" id="1.20.1250.20">
    <property type="entry name" value="MFS general substrate transporter like domains"/>
    <property type="match status" value="1"/>
</dbReference>
<feature type="compositionally biased region" description="Basic and acidic residues" evidence="5">
    <location>
        <begin position="234"/>
        <end position="244"/>
    </location>
</feature>
<keyword evidence="8" id="KW-1185">Reference proteome</keyword>
<feature type="transmembrane region" description="Helical" evidence="6">
    <location>
        <begin position="693"/>
        <end position="710"/>
    </location>
</feature>
<feature type="transmembrane region" description="Helical" evidence="6">
    <location>
        <begin position="363"/>
        <end position="387"/>
    </location>
</feature>
<feature type="transmembrane region" description="Helical" evidence="6">
    <location>
        <begin position="722"/>
        <end position="743"/>
    </location>
</feature>
<dbReference type="InterPro" id="IPR036259">
    <property type="entry name" value="MFS_trans_sf"/>
</dbReference>
<feature type="transmembrane region" description="Helical" evidence="6">
    <location>
        <begin position="437"/>
        <end position="454"/>
    </location>
</feature>
<feature type="transmembrane region" description="Helical" evidence="6">
    <location>
        <begin position="466"/>
        <end position="488"/>
    </location>
</feature>
<name>A0ABN7AX74_9HEMI</name>
<keyword evidence="3 6" id="KW-1133">Transmembrane helix</keyword>
<evidence type="ECO:0000313" key="7">
    <source>
        <dbReference type="EMBL" id="BES96789.1"/>
    </source>
</evidence>
<feature type="transmembrane region" description="Helical" evidence="6">
    <location>
        <begin position="670"/>
        <end position="687"/>
    </location>
</feature>
<feature type="transmembrane region" description="Helical" evidence="6">
    <location>
        <begin position="800"/>
        <end position="818"/>
    </location>
</feature>
<dbReference type="PANTHER" id="PTHR12778">
    <property type="entry name" value="SOLUTE CARRIER FAMILY 33 ACETYL-COA TRANSPORTER -RELATED"/>
    <property type="match status" value="1"/>
</dbReference>
<protein>
    <submittedName>
        <fullName evidence="7">Acetyl-coenzyme A transporter</fullName>
    </submittedName>
</protein>
<dbReference type="Proteomes" id="UP001307889">
    <property type="component" value="Chromosome 7"/>
</dbReference>
<reference evidence="7 8" key="1">
    <citation type="submission" date="2023-09" db="EMBL/GenBank/DDBJ databases">
        <title>Nesidiocoris tenuis whole genome shotgun sequence.</title>
        <authorList>
            <person name="Shibata T."/>
            <person name="Shimoda M."/>
            <person name="Kobayashi T."/>
            <person name="Uehara T."/>
        </authorList>
    </citation>
    <scope>NUCLEOTIDE SEQUENCE [LARGE SCALE GENOMIC DNA]</scope>
    <source>
        <strain evidence="7 8">Japan</strain>
    </source>
</reference>
<dbReference type="Pfam" id="PF13000">
    <property type="entry name" value="Acatn"/>
    <property type="match status" value="3"/>
</dbReference>
<feature type="region of interest" description="Disordered" evidence="5">
    <location>
        <begin position="1"/>
        <end position="25"/>
    </location>
</feature>
<evidence type="ECO:0000256" key="3">
    <source>
        <dbReference type="ARBA" id="ARBA00022989"/>
    </source>
</evidence>
<evidence type="ECO:0000313" key="8">
    <source>
        <dbReference type="Proteomes" id="UP001307889"/>
    </source>
</evidence>
<feature type="region of interest" description="Disordered" evidence="5">
    <location>
        <begin position="304"/>
        <end position="335"/>
    </location>
</feature>
<evidence type="ECO:0000256" key="5">
    <source>
        <dbReference type="SAM" id="MobiDB-lite"/>
    </source>
</evidence>
<keyword evidence="2 6" id="KW-0812">Transmembrane</keyword>
<dbReference type="EMBL" id="AP028915">
    <property type="protein sequence ID" value="BES96789.1"/>
    <property type="molecule type" value="Genomic_DNA"/>
</dbReference>
<comment type="subcellular location">
    <subcellularLocation>
        <location evidence="1">Membrane</location>
        <topology evidence="1">Multi-pass membrane protein</topology>
    </subcellularLocation>
</comment>
<dbReference type="PANTHER" id="PTHR12778:SF9">
    <property type="entry name" value="ACETYL-COENZYME A TRANSPORTER 1"/>
    <property type="match status" value="1"/>
</dbReference>
<proteinExistence type="predicted"/>
<evidence type="ECO:0000256" key="4">
    <source>
        <dbReference type="ARBA" id="ARBA00023136"/>
    </source>
</evidence>
<keyword evidence="4 6" id="KW-0472">Membrane</keyword>
<feature type="transmembrane region" description="Helical" evidence="6">
    <location>
        <begin position="500"/>
        <end position="519"/>
    </location>
</feature>
<feature type="transmembrane region" description="Helical" evidence="6">
    <location>
        <begin position="539"/>
        <end position="563"/>
    </location>
</feature>
<gene>
    <name evidence="7" type="ORF">NTJ_09602</name>
</gene>
<dbReference type="SUPFAM" id="SSF103473">
    <property type="entry name" value="MFS general substrate transporter"/>
    <property type="match status" value="1"/>
</dbReference>
<accession>A0ABN7AX74</accession>
<evidence type="ECO:0000256" key="2">
    <source>
        <dbReference type="ARBA" id="ARBA00022692"/>
    </source>
</evidence>
<feature type="transmembrane region" description="Helical" evidence="6">
    <location>
        <begin position="631"/>
        <end position="649"/>
    </location>
</feature>
<feature type="region of interest" description="Disordered" evidence="5">
    <location>
        <begin position="134"/>
        <end position="153"/>
    </location>
</feature>
<sequence>MNGREEDTDTLPGAPENIETHYDRRNSRVAAEPFFHDIKPTPDCNENFHSDKETELIIEQDEHFSVQLEVSAQRKHYDSVSSGHSTEFYVTGFSEFSEDLVTKYESAESFESLEYDKNVNIPTIVIDLVDSDSYDGSTDSVPSISQKSTDSSEFGTSQFGQLFDESQSIDESELLVDENTVEPEPEVCNSTEEKIDIQTGADSDKLCDAVGGKTVVESLEDGTQPNIEIDEETGEQKRQSEKHKSSVVLEVELGDSSNLEDTHNTTQIREPSPSEHSYFRVLISNDDKDVDLTINVEDVINNQKKETVKQNHTMRRRREEGSGDHDESEDQLIDGELRESYRVDRQLSDEWQELEIRGDEWNIALLLALYLLQGVPLGLTTAIPMIIQNKGVSFKQQAEFSFTTWPFALKLVWAPLVDSLFFPSFGRRKTWLVPAQYLIGFFMVFLSFNIETWLSSEGPQVSVLTWMFFAMNFLAATQDIAVDGWALTMLKRQNKSLASTCNSIGQSAGFFLGYVIFIALESPSFCNSYLRSEPSDVGIVTITGFLYFWGLLYLLLTTLVALFKRETTGTQTERPSTKAAFKSYATLLRIFKLSNIRLFVVLLLTVKIGFAAFDGVTSLKFIANGVPKDKLAILAVPLVPLQIILPVFITKMNNPRRPMDLFLKAYPYRLAFNLVGVLFVYVTPLLIKNNEDIPYYFYISLVAILAVHQISTSAMFVQQMAFFAMVSDVNSGGTYMTLLNTVANLGSAWTTTSALATVDSVTYYSCAGSNLTLSNDCSNKILKQECSAAGGSCDLIVDGYYVQQLILTIVGILWFWYGRKKIDYLQNRPLSTWAVPRR</sequence>
<evidence type="ECO:0000256" key="1">
    <source>
        <dbReference type="ARBA" id="ARBA00004141"/>
    </source>
</evidence>